<reference evidence="2" key="1">
    <citation type="journal article" date="2020" name="bioRxiv">
        <title>Comparative genomics of Chlamydomonas.</title>
        <authorList>
            <person name="Craig R.J."/>
            <person name="Hasan A.R."/>
            <person name="Ness R.W."/>
            <person name="Keightley P.D."/>
        </authorList>
    </citation>
    <scope>NUCLEOTIDE SEQUENCE</scope>
    <source>
        <strain evidence="2">CCAP 11/70</strain>
    </source>
</reference>
<dbReference type="Proteomes" id="UP000612055">
    <property type="component" value="Unassembled WGS sequence"/>
</dbReference>
<evidence type="ECO:0000256" key="1">
    <source>
        <dbReference type="SAM" id="MobiDB-lite"/>
    </source>
</evidence>
<accession>A0A835XQS3</accession>
<feature type="compositionally biased region" description="Low complexity" evidence="1">
    <location>
        <begin position="858"/>
        <end position="879"/>
    </location>
</feature>
<feature type="compositionally biased region" description="Pro residues" evidence="1">
    <location>
        <begin position="345"/>
        <end position="359"/>
    </location>
</feature>
<dbReference type="EMBL" id="JAEHOE010000151">
    <property type="protein sequence ID" value="KAG2484414.1"/>
    <property type="molecule type" value="Genomic_DNA"/>
</dbReference>
<feature type="compositionally biased region" description="Gly residues" evidence="1">
    <location>
        <begin position="525"/>
        <end position="537"/>
    </location>
</feature>
<gene>
    <name evidence="2" type="ORF">HYH03_016828</name>
</gene>
<feature type="compositionally biased region" description="Gly residues" evidence="1">
    <location>
        <begin position="835"/>
        <end position="845"/>
    </location>
</feature>
<dbReference type="AlphaFoldDB" id="A0A835XQS3"/>
<feature type="region of interest" description="Disordered" evidence="1">
    <location>
        <begin position="446"/>
        <end position="548"/>
    </location>
</feature>
<feature type="compositionally biased region" description="Basic and acidic residues" evidence="1">
    <location>
        <begin position="930"/>
        <end position="958"/>
    </location>
</feature>
<sequence length="1007" mass="99518">MASSDIVRSVRATFPPLTTYDARTRSYRLLLPLAKDAESGGARQVGPPAEWQQPLEAGAAPAQAAGAAAAWPAWALQGLIVASEYCAALTEYVVWCFGAPTPATQPFFDAIATAAQGFVTLGTAPAPGPAADELSRTGHTVWAAFTHCYWLGVPGGRAADATPDSANPQALSRRDAARAWLRRLVGPVCELARGLQAASIGGWREGGPALRAARDWAAATRERLQLPAGLTAAAHWAAQAQALQPAVQPRERETNPQNIGVFVPVYPRSLTNGYSRNRFKMDGKTNIDVKGKCGVPDTFSSTHNCAIALLVLSDLLRAAKQAVESLKVPEDKAAAKLRLESAITSPPPPPQGQPHPPLDPNLDFLRPHLTACVLGWEVALGFASARVAAARACAASAGLQAADLDEPLPPAVAVLPLLPLQPAAQASPVKPAKAAQGQAAGARAAAGAGVSQAGKAGGGGRSRKGGAAARQGALPEAHRPAEGPGFQQHPVQRAAGGPGAVPPGWPLQAAGGGFTGMLLDTDAGAGPGPDAGAGGATGRPQAPGPAAALSGQLHDLSLQGGGGSPAGGQQVQGQDREVLMALRALLHQAAGMADRLTSAGPGDAGCWVNTMKAHIAVAAVSADMALGAGAGMPLSLQQPGAGGDLPAEVVAAAAPGATGPEAGGAGSSRGGGAEAMDAEAEGATPAELPPCSGPPSGAYPGASAPLPPLTASLAFYMHQGGAEAQGSGALGAGGSAAAGQTAAAASGSGGGSGSLSGSAYERQLAATQLAIQACITVELGADTSAKREALVRDCLAAAWLGGAPGASQALPVGANGALRDAAGVGALRATPDGLEAGGSGGGDGGMEAMETSGGGLGTAALPAGSLNSLPGGSPGLPLLLPAPPPIPPPPVPLPPRPNPFADPSGRPDGSPPPSPRPRGPGDSAAHLGGRSRERERSGRQDGGDGEERGFWSRDHDAHPPAANTQAPTGFAPGGPGSDMFTSLEALVDLERYGGIAEGGGALAGGRI</sequence>
<dbReference type="GO" id="GO:0005884">
    <property type="term" value="C:actin filament"/>
    <property type="evidence" value="ECO:0007669"/>
    <property type="project" value="TreeGrafter"/>
</dbReference>
<comment type="caution">
    <text evidence="2">The sequence shown here is derived from an EMBL/GenBank/DDBJ whole genome shotgun (WGS) entry which is preliminary data.</text>
</comment>
<feature type="region of interest" description="Disordered" evidence="1">
    <location>
        <begin position="342"/>
        <end position="362"/>
    </location>
</feature>
<dbReference type="GO" id="GO:0030041">
    <property type="term" value="P:actin filament polymerization"/>
    <property type="evidence" value="ECO:0007669"/>
    <property type="project" value="TreeGrafter"/>
</dbReference>
<dbReference type="PANTHER" id="PTHR45691:SF6">
    <property type="entry name" value="PROTEIN DIAPHANOUS"/>
    <property type="match status" value="1"/>
</dbReference>
<organism evidence="2 3">
    <name type="scientific">Edaphochlamys debaryana</name>
    <dbReference type="NCBI Taxonomy" id="47281"/>
    <lineage>
        <taxon>Eukaryota</taxon>
        <taxon>Viridiplantae</taxon>
        <taxon>Chlorophyta</taxon>
        <taxon>core chlorophytes</taxon>
        <taxon>Chlorophyceae</taxon>
        <taxon>CS clade</taxon>
        <taxon>Chlamydomonadales</taxon>
        <taxon>Chlamydomonadales incertae sedis</taxon>
        <taxon>Edaphochlamys</taxon>
    </lineage>
</organism>
<dbReference type="InterPro" id="IPR051412">
    <property type="entry name" value="Formin_Homology_Diaphanous_sf"/>
</dbReference>
<proteinExistence type="predicted"/>
<feature type="region of interest" description="Disordered" evidence="1">
    <location>
        <begin position="655"/>
        <end position="703"/>
    </location>
</feature>
<feature type="compositionally biased region" description="Low complexity" evidence="1">
    <location>
        <begin position="694"/>
        <end position="703"/>
    </location>
</feature>
<feature type="compositionally biased region" description="Pro residues" evidence="1">
    <location>
        <begin position="880"/>
        <end position="900"/>
    </location>
</feature>
<dbReference type="PANTHER" id="PTHR45691">
    <property type="entry name" value="PROTEIN DIAPHANOUS"/>
    <property type="match status" value="1"/>
</dbReference>
<keyword evidence="3" id="KW-1185">Reference proteome</keyword>
<evidence type="ECO:0000313" key="2">
    <source>
        <dbReference type="EMBL" id="KAG2484414.1"/>
    </source>
</evidence>
<evidence type="ECO:0000313" key="3">
    <source>
        <dbReference type="Proteomes" id="UP000612055"/>
    </source>
</evidence>
<feature type="compositionally biased region" description="Gly residues" evidence="1">
    <location>
        <begin position="661"/>
        <end position="673"/>
    </location>
</feature>
<feature type="compositionally biased region" description="Pro residues" evidence="1">
    <location>
        <begin position="909"/>
        <end position="918"/>
    </location>
</feature>
<name>A0A835XQS3_9CHLO</name>
<protein>
    <submittedName>
        <fullName evidence="2">Uncharacterized protein</fullName>
    </submittedName>
</protein>
<feature type="region of interest" description="Disordered" evidence="1">
    <location>
        <begin position="833"/>
        <end position="980"/>
    </location>
</feature>